<accession>A0A0B7A1X4</accession>
<feature type="non-terminal residue" evidence="1">
    <location>
        <position position="1"/>
    </location>
</feature>
<name>A0A0B7A1X4_9EUPU</name>
<dbReference type="AlphaFoldDB" id="A0A0B7A1X4"/>
<reference evidence="1" key="1">
    <citation type="submission" date="2014-12" db="EMBL/GenBank/DDBJ databases">
        <title>Insight into the proteome of Arion vulgaris.</title>
        <authorList>
            <person name="Aradska J."/>
            <person name="Bulat T."/>
            <person name="Smidak R."/>
            <person name="Sarate P."/>
            <person name="Gangsoo J."/>
            <person name="Sialana F."/>
            <person name="Bilban M."/>
            <person name="Lubec G."/>
        </authorList>
    </citation>
    <scope>NUCLEOTIDE SEQUENCE</scope>
    <source>
        <tissue evidence="1">Skin</tissue>
    </source>
</reference>
<dbReference type="EMBL" id="HACG01027246">
    <property type="protein sequence ID" value="CEK74111.1"/>
    <property type="molecule type" value="Transcribed_RNA"/>
</dbReference>
<evidence type="ECO:0000313" key="1">
    <source>
        <dbReference type="EMBL" id="CEK74111.1"/>
    </source>
</evidence>
<protein>
    <submittedName>
        <fullName evidence="1">Uncharacterized protein</fullName>
    </submittedName>
</protein>
<gene>
    <name evidence="1" type="primary">ORF89702</name>
</gene>
<sequence>DITVFLLGCSLKRLYKRFQIFGKVEDGVIMAIQDAGIHTVTAQQLELMTRCLGYIT</sequence>
<proteinExistence type="predicted"/>
<organism evidence="1">
    <name type="scientific">Arion vulgaris</name>
    <dbReference type="NCBI Taxonomy" id="1028688"/>
    <lineage>
        <taxon>Eukaryota</taxon>
        <taxon>Metazoa</taxon>
        <taxon>Spiralia</taxon>
        <taxon>Lophotrochozoa</taxon>
        <taxon>Mollusca</taxon>
        <taxon>Gastropoda</taxon>
        <taxon>Heterobranchia</taxon>
        <taxon>Euthyneura</taxon>
        <taxon>Panpulmonata</taxon>
        <taxon>Eupulmonata</taxon>
        <taxon>Stylommatophora</taxon>
        <taxon>Helicina</taxon>
        <taxon>Arionoidea</taxon>
        <taxon>Arionidae</taxon>
        <taxon>Arion</taxon>
    </lineage>
</organism>